<reference evidence="2 3" key="1">
    <citation type="journal article" date="2024" name="BMC Genomics">
        <title>Genome assembly of redclaw crayfish (Cherax quadricarinatus) provides insights into its immune adaptation and hypoxia tolerance.</title>
        <authorList>
            <person name="Liu Z."/>
            <person name="Zheng J."/>
            <person name="Li H."/>
            <person name="Fang K."/>
            <person name="Wang S."/>
            <person name="He J."/>
            <person name="Zhou D."/>
            <person name="Weng S."/>
            <person name="Chi M."/>
            <person name="Gu Z."/>
            <person name="He J."/>
            <person name="Li F."/>
            <person name="Wang M."/>
        </authorList>
    </citation>
    <scope>NUCLEOTIDE SEQUENCE [LARGE SCALE GENOMIC DNA]</scope>
    <source>
        <strain evidence="2">ZL_2023a</strain>
    </source>
</reference>
<name>A0AAW0X153_CHEQU</name>
<gene>
    <name evidence="2" type="ORF">OTU49_004170</name>
</gene>
<keyword evidence="1" id="KW-0472">Membrane</keyword>
<protein>
    <submittedName>
        <fullName evidence="2">Uncharacterized protein</fullName>
    </submittedName>
</protein>
<keyword evidence="1" id="KW-0812">Transmembrane</keyword>
<evidence type="ECO:0000256" key="1">
    <source>
        <dbReference type="SAM" id="Phobius"/>
    </source>
</evidence>
<comment type="caution">
    <text evidence="2">The sequence shown here is derived from an EMBL/GenBank/DDBJ whole genome shotgun (WGS) entry which is preliminary data.</text>
</comment>
<keyword evidence="1" id="KW-1133">Transmembrane helix</keyword>
<feature type="transmembrane region" description="Helical" evidence="1">
    <location>
        <begin position="154"/>
        <end position="178"/>
    </location>
</feature>
<sequence>MANWSNPVNLSFSDGLPLPVLSCVPEFKVCQDPTQYYDVLKSSVVFKALCVSTDFACKTLIIAYDEASLCQCISASVYNKERTVNDTLKLTNMTLLDECPLTHDNTDEKKSQVSTHILYGTNILKINNTVLPSLNICTLIIDDTGECKDKLDSWPFTMEIFTCSFIIIFIAFVLFTIWKRIRKENDRISDQENIELESEVTLMENNEITY</sequence>
<organism evidence="2 3">
    <name type="scientific">Cherax quadricarinatus</name>
    <name type="common">Australian red claw crayfish</name>
    <dbReference type="NCBI Taxonomy" id="27406"/>
    <lineage>
        <taxon>Eukaryota</taxon>
        <taxon>Metazoa</taxon>
        <taxon>Ecdysozoa</taxon>
        <taxon>Arthropoda</taxon>
        <taxon>Crustacea</taxon>
        <taxon>Multicrustacea</taxon>
        <taxon>Malacostraca</taxon>
        <taxon>Eumalacostraca</taxon>
        <taxon>Eucarida</taxon>
        <taxon>Decapoda</taxon>
        <taxon>Pleocyemata</taxon>
        <taxon>Astacidea</taxon>
        <taxon>Parastacoidea</taxon>
        <taxon>Parastacidae</taxon>
        <taxon>Cherax</taxon>
    </lineage>
</organism>
<evidence type="ECO:0000313" key="2">
    <source>
        <dbReference type="EMBL" id="KAK8738328.1"/>
    </source>
</evidence>
<evidence type="ECO:0000313" key="3">
    <source>
        <dbReference type="Proteomes" id="UP001445076"/>
    </source>
</evidence>
<dbReference type="AlphaFoldDB" id="A0AAW0X153"/>
<proteinExistence type="predicted"/>
<dbReference type="Proteomes" id="UP001445076">
    <property type="component" value="Unassembled WGS sequence"/>
</dbReference>
<keyword evidence="3" id="KW-1185">Reference proteome</keyword>
<dbReference type="EMBL" id="JARKIK010000040">
    <property type="protein sequence ID" value="KAK8738328.1"/>
    <property type="molecule type" value="Genomic_DNA"/>
</dbReference>
<accession>A0AAW0X153</accession>